<dbReference type="Gene3D" id="3.10.400.20">
    <property type="match status" value="1"/>
</dbReference>
<dbReference type="GO" id="GO:0001731">
    <property type="term" value="P:formation of translation preinitiation complex"/>
    <property type="evidence" value="ECO:0007669"/>
    <property type="project" value="InterPro"/>
</dbReference>
<evidence type="ECO:0000259" key="3">
    <source>
        <dbReference type="Pfam" id="PF26292"/>
    </source>
</evidence>
<dbReference type="PROSITE" id="PS50890">
    <property type="entry name" value="PUA"/>
    <property type="match status" value="1"/>
</dbReference>
<dbReference type="InterPro" id="IPR057429">
    <property type="entry name" value="WH_eIF2D"/>
</dbReference>
<dbReference type="AlphaFoldDB" id="A0A7E4V0C6"/>
<evidence type="ECO:0000259" key="2">
    <source>
        <dbReference type="Pfam" id="PF25304"/>
    </source>
</evidence>
<dbReference type="SUPFAM" id="SSF88697">
    <property type="entry name" value="PUA domain-like"/>
    <property type="match status" value="1"/>
</dbReference>
<dbReference type="InterPro" id="IPR039757">
    <property type="entry name" value="EIF2D"/>
</dbReference>
<feature type="domain" description="eIF2D winged helix" evidence="2">
    <location>
        <begin position="231"/>
        <end position="317"/>
    </location>
</feature>
<evidence type="ECO:0000259" key="1">
    <source>
        <dbReference type="Pfam" id="PF17832"/>
    </source>
</evidence>
<dbReference type="GO" id="GO:0003743">
    <property type="term" value="F:translation initiation factor activity"/>
    <property type="evidence" value="ECO:0007669"/>
    <property type="project" value="InterPro"/>
</dbReference>
<accession>A0A7E4V0C6</accession>
<dbReference type="PANTHER" id="PTHR12217">
    <property type="entry name" value="EUKARYOTIC TRANSLATION INITIATION FACTOR 2D"/>
    <property type="match status" value="1"/>
</dbReference>
<dbReference type="Pfam" id="PF17832">
    <property type="entry name" value="Pre-PUA"/>
    <property type="match status" value="1"/>
</dbReference>
<dbReference type="Pfam" id="PF26292">
    <property type="entry name" value="PUA_elF2D"/>
    <property type="match status" value="1"/>
</dbReference>
<sequence length="543" mass="62065">MFNERFKIISRRFVEDDERPSILTRVAHFNIKNVNSTSLEVVIIQKCSGELITLYLFGGQPLFFEPHTTQILHPTLYFSWNQPRCRQTVYLSDESLTFIRNGSDVMLDAILTSSPFLLPNLEKDEIVLICIRDKVNKTVIGPYAVGKAVMSTSRMTRSGMKGLGIVVLHRFRDYLWELGTRDSVPTKTAIDFVEIDNDAEEMSYLLARIAYDTHEVDEVTEEQDEDEETEDELLRRVFLYTVNTNIPADLRLPLDAGQFYSKYVLKSLPRNKRLEIKKTTWRKVTVFLNDLNNTAGNENWLIRMERIQNIDMIVEFNLTHPNVTTFTTLNPKIKVTECYSVTGDSAIHLSSMDIQKRVYDVGTLLSPVYISRILLGYVMKQNIAVEGESKYMCRVDHLLSAITGNPEDTVVKLHDVVCKLQQKMEKIFTIVHPDGHTHIQDDKIIHVIILVKYCTGGTNHIMTQVFNLHRFGIDAKLVAANLNGKGEPRVASGTGQELILKGIHAETITRLLKKFYGLDKKYIQKEDKTSNQGEKNTEDTPPT</sequence>
<feature type="domain" description="Eukaryotic translation initiation factor 2D-like PUA RNA-binding" evidence="3">
    <location>
        <begin position="94"/>
        <end position="173"/>
    </location>
</feature>
<dbReference type="InterPro" id="IPR048248">
    <property type="entry name" value="PUA_eIF2d-like"/>
</dbReference>
<evidence type="ECO:0000313" key="4">
    <source>
        <dbReference type="Proteomes" id="UP000492821"/>
    </source>
</evidence>
<reference evidence="4" key="1">
    <citation type="journal article" date="2013" name="Genetics">
        <title>The draft genome and transcriptome of Panagrellus redivivus are shaped by the harsh demands of a free-living lifestyle.</title>
        <authorList>
            <person name="Srinivasan J."/>
            <person name="Dillman A.R."/>
            <person name="Macchietto M.G."/>
            <person name="Heikkinen L."/>
            <person name="Lakso M."/>
            <person name="Fracchia K.M."/>
            <person name="Antoshechkin I."/>
            <person name="Mortazavi A."/>
            <person name="Wong G."/>
            <person name="Sternberg P.W."/>
        </authorList>
    </citation>
    <scope>NUCLEOTIDE SEQUENCE [LARGE SCALE GENOMIC DNA]</scope>
    <source>
        <strain evidence="4">MT8872</strain>
    </source>
</reference>
<protein>
    <submittedName>
        <fullName evidence="5">Pre-PUA domain-containing protein</fullName>
    </submittedName>
</protein>
<organism evidence="4 5">
    <name type="scientific">Panagrellus redivivus</name>
    <name type="common">Microworm</name>
    <dbReference type="NCBI Taxonomy" id="6233"/>
    <lineage>
        <taxon>Eukaryota</taxon>
        <taxon>Metazoa</taxon>
        <taxon>Ecdysozoa</taxon>
        <taxon>Nematoda</taxon>
        <taxon>Chromadorea</taxon>
        <taxon>Rhabditida</taxon>
        <taxon>Tylenchina</taxon>
        <taxon>Panagrolaimomorpha</taxon>
        <taxon>Panagrolaimoidea</taxon>
        <taxon>Panagrolaimidae</taxon>
        <taxon>Panagrellus</taxon>
    </lineage>
</organism>
<dbReference type="Pfam" id="PF25304">
    <property type="entry name" value="WHD_eIF2D"/>
    <property type="match status" value="1"/>
</dbReference>
<feature type="domain" description="Pre-PUA" evidence="1">
    <location>
        <begin position="40"/>
        <end position="83"/>
    </location>
</feature>
<keyword evidence="4" id="KW-1185">Reference proteome</keyword>
<proteinExistence type="predicted"/>
<dbReference type="PANTHER" id="PTHR12217:SF4">
    <property type="entry name" value="EUKARYOTIC TRANSLATION INITIATION FACTOR 2D"/>
    <property type="match status" value="1"/>
</dbReference>
<reference evidence="5" key="2">
    <citation type="submission" date="2020-10" db="UniProtKB">
        <authorList>
            <consortium name="WormBaseParasite"/>
        </authorList>
    </citation>
    <scope>IDENTIFICATION</scope>
</reference>
<evidence type="ECO:0000313" key="5">
    <source>
        <dbReference type="WBParaSite" id="Pan_g15017.t1"/>
    </source>
</evidence>
<dbReference type="InterPro" id="IPR015947">
    <property type="entry name" value="PUA-like_sf"/>
</dbReference>
<dbReference type="WBParaSite" id="Pan_g15017.t1">
    <property type="protein sequence ID" value="Pan_g15017.t1"/>
    <property type="gene ID" value="Pan_g15017"/>
</dbReference>
<name>A0A7E4V0C6_PANRE</name>
<dbReference type="Proteomes" id="UP000492821">
    <property type="component" value="Unassembled WGS sequence"/>
</dbReference>
<dbReference type="InterPro" id="IPR041366">
    <property type="entry name" value="Pre-PUA"/>
</dbReference>